<evidence type="ECO:0000256" key="1">
    <source>
        <dbReference type="PROSITE-ProRule" id="PRU00221"/>
    </source>
</evidence>
<organism evidence="2 3">
    <name type="scientific">Xiphophorus couchianus</name>
    <name type="common">Monterrey platyfish</name>
    <dbReference type="NCBI Taxonomy" id="32473"/>
    <lineage>
        <taxon>Eukaryota</taxon>
        <taxon>Metazoa</taxon>
        <taxon>Chordata</taxon>
        <taxon>Craniata</taxon>
        <taxon>Vertebrata</taxon>
        <taxon>Euteleostomi</taxon>
        <taxon>Actinopterygii</taxon>
        <taxon>Neopterygii</taxon>
        <taxon>Teleostei</taxon>
        <taxon>Neoteleostei</taxon>
        <taxon>Acanthomorphata</taxon>
        <taxon>Ovalentaria</taxon>
        <taxon>Atherinomorphae</taxon>
        <taxon>Cyprinodontiformes</taxon>
        <taxon>Poeciliidae</taxon>
        <taxon>Poeciliinae</taxon>
        <taxon>Xiphophorus</taxon>
    </lineage>
</organism>
<sequence>MATDVGSPQRFFHMPRFQHQAPRQVFYKRPDFAQQQAMQQLTFDGKRMRKAVNRKTIDYNPSVIRYLENRLWQRDHRDFRAIQPDAGCYNDLVPPLGMLNNPMNAVTTKFVRTSTNKVKCPVFVIRWTPEGRRLVTGASSGEFTLWNGLTFNFETILQAHDSPVRAMTWSHNDMWMLTADHSGYVKYWQSNMNNVKMFQAHKEAIREARFAPSLSAAPMFWFGSDAAAIFSPGTLWVTSCVLVPTTTPGIHPYWYRYMTRTEPGRNSTCCFGLTLIWFCSTVSSGPGTDPETR</sequence>
<dbReference type="AlphaFoldDB" id="A0A3B5N0N1"/>
<dbReference type="PANTHER" id="PTHR22836:SF0">
    <property type="entry name" value="PRE-MRNA 3' END PROCESSING PROTEIN WDR33"/>
    <property type="match status" value="1"/>
</dbReference>
<dbReference type="FunFam" id="2.130.10.10:FF:000778">
    <property type="entry name" value="WD repeat domain 33"/>
    <property type="match status" value="1"/>
</dbReference>
<dbReference type="InterPro" id="IPR001680">
    <property type="entry name" value="WD40_rpt"/>
</dbReference>
<dbReference type="GO" id="GO:0005847">
    <property type="term" value="C:mRNA cleavage and polyadenylation specificity factor complex"/>
    <property type="evidence" value="ECO:0007669"/>
    <property type="project" value="TreeGrafter"/>
</dbReference>
<accession>A0A3B5N0N1</accession>
<keyword evidence="3" id="KW-1185">Reference proteome</keyword>
<reference evidence="2" key="2">
    <citation type="submission" date="2025-09" db="UniProtKB">
        <authorList>
            <consortium name="Ensembl"/>
        </authorList>
    </citation>
    <scope>IDENTIFICATION</scope>
</reference>
<dbReference type="GO" id="GO:0031124">
    <property type="term" value="P:mRNA 3'-end processing"/>
    <property type="evidence" value="ECO:0007669"/>
    <property type="project" value="InterPro"/>
</dbReference>
<evidence type="ECO:0000313" key="3">
    <source>
        <dbReference type="Proteomes" id="UP000261380"/>
    </source>
</evidence>
<dbReference type="InterPro" id="IPR045245">
    <property type="entry name" value="Pfs2-like"/>
</dbReference>
<evidence type="ECO:0000313" key="2">
    <source>
        <dbReference type="Ensembl" id="ENSXCOP00000026765.1"/>
    </source>
</evidence>
<dbReference type="Ensembl" id="ENSXCOT00000027094.1">
    <property type="protein sequence ID" value="ENSXCOP00000026765.1"/>
    <property type="gene ID" value="ENSXCOG00000019993.1"/>
</dbReference>
<dbReference type="PANTHER" id="PTHR22836">
    <property type="entry name" value="WD40 REPEAT PROTEIN"/>
    <property type="match status" value="1"/>
</dbReference>
<dbReference type="InterPro" id="IPR015943">
    <property type="entry name" value="WD40/YVTN_repeat-like_dom_sf"/>
</dbReference>
<keyword evidence="1" id="KW-0853">WD repeat</keyword>
<dbReference type="Proteomes" id="UP000261380">
    <property type="component" value="Unplaced"/>
</dbReference>
<reference evidence="2" key="1">
    <citation type="submission" date="2025-08" db="UniProtKB">
        <authorList>
            <consortium name="Ensembl"/>
        </authorList>
    </citation>
    <scope>IDENTIFICATION</scope>
</reference>
<name>A0A3B5N0N1_9TELE</name>
<dbReference type="PROSITE" id="PS50082">
    <property type="entry name" value="WD_REPEATS_2"/>
    <property type="match status" value="1"/>
</dbReference>
<dbReference type="SUPFAM" id="SSF50978">
    <property type="entry name" value="WD40 repeat-like"/>
    <property type="match status" value="1"/>
</dbReference>
<feature type="repeat" description="WD" evidence="1">
    <location>
        <begin position="157"/>
        <end position="189"/>
    </location>
</feature>
<dbReference type="SMART" id="SM00320">
    <property type="entry name" value="WD40"/>
    <property type="match status" value="2"/>
</dbReference>
<dbReference type="GeneTree" id="ENSGT00730000111130"/>
<dbReference type="STRING" id="32473.ENSXCOP00000026765"/>
<dbReference type="Pfam" id="PF00400">
    <property type="entry name" value="WD40"/>
    <property type="match status" value="1"/>
</dbReference>
<proteinExistence type="predicted"/>
<dbReference type="InterPro" id="IPR036322">
    <property type="entry name" value="WD40_repeat_dom_sf"/>
</dbReference>
<protein>
    <submittedName>
        <fullName evidence="2">WD repeat domain 33</fullName>
    </submittedName>
</protein>
<dbReference type="Gene3D" id="2.130.10.10">
    <property type="entry name" value="YVTN repeat-like/Quinoprotein amine dehydrogenase"/>
    <property type="match status" value="1"/>
</dbReference>